<evidence type="ECO:0000313" key="7">
    <source>
        <dbReference type="EMBL" id="GIY05692.1"/>
    </source>
</evidence>
<evidence type="ECO:0000256" key="1">
    <source>
        <dbReference type="ARBA" id="ARBA00004479"/>
    </source>
</evidence>
<keyword evidence="3" id="KW-1015">Disulfide bond</keyword>
<dbReference type="EMBL" id="BPLR01005868">
    <property type="protein sequence ID" value="GIY05692.1"/>
    <property type="molecule type" value="Genomic_DNA"/>
</dbReference>
<dbReference type="Proteomes" id="UP001054945">
    <property type="component" value="Unassembled WGS sequence"/>
</dbReference>
<keyword evidence="2" id="KW-0472">Membrane</keyword>
<dbReference type="AlphaFoldDB" id="A0AAV4Q8N4"/>
<keyword evidence="4" id="KW-0325">Glycoprotein</keyword>
<evidence type="ECO:0000259" key="6">
    <source>
        <dbReference type="PROSITE" id="PS50835"/>
    </source>
</evidence>
<organism evidence="7 8">
    <name type="scientific">Caerostris extrusa</name>
    <name type="common">Bark spider</name>
    <name type="synonym">Caerostris bankana</name>
    <dbReference type="NCBI Taxonomy" id="172846"/>
    <lineage>
        <taxon>Eukaryota</taxon>
        <taxon>Metazoa</taxon>
        <taxon>Ecdysozoa</taxon>
        <taxon>Arthropoda</taxon>
        <taxon>Chelicerata</taxon>
        <taxon>Arachnida</taxon>
        <taxon>Araneae</taxon>
        <taxon>Araneomorphae</taxon>
        <taxon>Entelegynae</taxon>
        <taxon>Araneoidea</taxon>
        <taxon>Araneidae</taxon>
        <taxon>Caerostris</taxon>
    </lineage>
</organism>
<reference evidence="7 8" key="1">
    <citation type="submission" date="2021-06" db="EMBL/GenBank/DDBJ databases">
        <title>Caerostris extrusa draft genome.</title>
        <authorList>
            <person name="Kono N."/>
            <person name="Arakawa K."/>
        </authorList>
    </citation>
    <scope>NUCLEOTIDE SEQUENCE [LARGE SCALE GENOMIC DNA]</scope>
</reference>
<dbReference type="InterPro" id="IPR013783">
    <property type="entry name" value="Ig-like_fold"/>
</dbReference>
<evidence type="ECO:0000256" key="2">
    <source>
        <dbReference type="ARBA" id="ARBA00023136"/>
    </source>
</evidence>
<dbReference type="PANTHER" id="PTHR11640">
    <property type="entry name" value="NEPHRIN"/>
    <property type="match status" value="1"/>
</dbReference>
<proteinExistence type="predicted"/>
<dbReference type="GO" id="GO:0005886">
    <property type="term" value="C:plasma membrane"/>
    <property type="evidence" value="ECO:0007669"/>
    <property type="project" value="TreeGrafter"/>
</dbReference>
<keyword evidence="5" id="KW-0393">Immunoglobulin domain</keyword>
<evidence type="ECO:0000313" key="8">
    <source>
        <dbReference type="Proteomes" id="UP001054945"/>
    </source>
</evidence>
<dbReference type="GO" id="GO:0050839">
    <property type="term" value="F:cell adhesion molecule binding"/>
    <property type="evidence" value="ECO:0007669"/>
    <property type="project" value="TreeGrafter"/>
</dbReference>
<keyword evidence="8" id="KW-1185">Reference proteome</keyword>
<dbReference type="PANTHER" id="PTHR11640:SF154">
    <property type="entry name" value="IRREGULAR CHIASM C-ROUGHEST PROTEIN-LIKE PROTEIN"/>
    <property type="match status" value="1"/>
</dbReference>
<evidence type="ECO:0000256" key="3">
    <source>
        <dbReference type="ARBA" id="ARBA00023157"/>
    </source>
</evidence>
<dbReference type="GO" id="GO:0005911">
    <property type="term" value="C:cell-cell junction"/>
    <property type="evidence" value="ECO:0007669"/>
    <property type="project" value="TreeGrafter"/>
</dbReference>
<evidence type="ECO:0000256" key="5">
    <source>
        <dbReference type="ARBA" id="ARBA00023319"/>
    </source>
</evidence>
<accession>A0AAV4Q8N4</accession>
<gene>
    <name evidence="7" type="primary">Kirrel1</name>
    <name evidence="7" type="ORF">CEXT_196931</name>
</gene>
<dbReference type="InterPro" id="IPR013162">
    <property type="entry name" value="CD80_C2-set"/>
</dbReference>
<feature type="domain" description="Ig-like" evidence="6">
    <location>
        <begin position="61"/>
        <end position="175"/>
    </location>
</feature>
<comment type="subcellular location">
    <subcellularLocation>
        <location evidence="1">Membrane</location>
        <topology evidence="1">Single-pass type I membrane protein</topology>
    </subcellularLocation>
</comment>
<dbReference type="InterPro" id="IPR036179">
    <property type="entry name" value="Ig-like_dom_sf"/>
</dbReference>
<name>A0AAV4Q8N4_CAEEX</name>
<dbReference type="InterPro" id="IPR051275">
    <property type="entry name" value="Cell_adhesion_signaling"/>
</dbReference>
<dbReference type="GO" id="GO:0098609">
    <property type="term" value="P:cell-cell adhesion"/>
    <property type="evidence" value="ECO:0007669"/>
    <property type="project" value="TreeGrafter"/>
</dbReference>
<evidence type="ECO:0000256" key="4">
    <source>
        <dbReference type="ARBA" id="ARBA00023180"/>
    </source>
</evidence>
<dbReference type="PROSITE" id="PS50835">
    <property type="entry name" value="IG_LIKE"/>
    <property type="match status" value="1"/>
</dbReference>
<dbReference type="SUPFAM" id="SSF48726">
    <property type="entry name" value="Immunoglobulin"/>
    <property type="match status" value="2"/>
</dbReference>
<sequence length="212" mass="24087">MRVAQGWCRGGKIPMKYTFNREPDDGDCGITITNTQLEDDDGLWQCQVTQASLQELTLTSPEVKLTVREAPYPPIIEDSTIQIVQGIHSLQEQTSQKRLHCLARKGNPPAILKWFLNDVEITTNVNQTNIRDLEKRKTWQAVSALDMTFAKEDNHKMLKCVAIHDAYDTKAKDITVQLGILLKSEQLKYSETDMYQATSTSSSIRTFIRNVL</sequence>
<protein>
    <submittedName>
        <fullName evidence="7">Kin of IRRE-like protein 1</fullName>
    </submittedName>
</protein>
<dbReference type="CDD" id="cd00096">
    <property type="entry name" value="Ig"/>
    <property type="match status" value="1"/>
</dbReference>
<comment type="caution">
    <text evidence="7">The sequence shown here is derived from an EMBL/GenBank/DDBJ whole genome shotgun (WGS) entry which is preliminary data.</text>
</comment>
<dbReference type="InterPro" id="IPR007110">
    <property type="entry name" value="Ig-like_dom"/>
</dbReference>
<dbReference type="Pfam" id="PF08205">
    <property type="entry name" value="C2-set_2"/>
    <property type="match status" value="1"/>
</dbReference>
<dbReference type="Gene3D" id="2.60.40.10">
    <property type="entry name" value="Immunoglobulins"/>
    <property type="match status" value="2"/>
</dbReference>